<dbReference type="RefSeq" id="WP_075137783.1">
    <property type="nucleotide sequence ID" value="NZ_MSIF01000032.1"/>
</dbReference>
<dbReference type="AlphaFoldDB" id="A0A7Z0WGZ9"/>
<keyword evidence="1" id="KW-0472">Membrane</keyword>
<keyword evidence="1" id="KW-0812">Transmembrane</keyword>
<organism evidence="2 3">
    <name type="scientific">Actinophytocola xinjiangensis</name>
    <dbReference type="NCBI Taxonomy" id="485602"/>
    <lineage>
        <taxon>Bacteria</taxon>
        <taxon>Bacillati</taxon>
        <taxon>Actinomycetota</taxon>
        <taxon>Actinomycetes</taxon>
        <taxon>Pseudonocardiales</taxon>
        <taxon>Pseudonocardiaceae</taxon>
    </lineage>
</organism>
<reference evidence="2 3" key="1">
    <citation type="submission" date="2016-12" db="EMBL/GenBank/DDBJ databases">
        <title>The draft genome sequence of Actinophytocola xinjiangensis.</title>
        <authorList>
            <person name="Wang W."/>
            <person name="Yuan L."/>
        </authorList>
    </citation>
    <scope>NUCLEOTIDE SEQUENCE [LARGE SCALE GENOMIC DNA]</scope>
    <source>
        <strain evidence="2 3">CGMCC 4.4663</strain>
    </source>
</reference>
<dbReference type="EMBL" id="MSIF01000032">
    <property type="protein sequence ID" value="OLF05161.1"/>
    <property type="molecule type" value="Genomic_DNA"/>
</dbReference>
<feature type="transmembrane region" description="Helical" evidence="1">
    <location>
        <begin position="21"/>
        <end position="38"/>
    </location>
</feature>
<evidence type="ECO:0000313" key="2">
    <source>
        <dbReference type="EMBL" id="OLF05161.1"/>
    </source>
</evidence>
<evidence type="ECO:0008006" key="4">
    <source>
        <dbReference type="Google" id="ProtNLM"/>
    </source>
</evidence>
<accession>A0A7Z0WGZ9</accession>
<evidence type="ECO:0000313" key="3">
    <source>
        <dbReference type="Proteomes" id="UP000185696"/>
    </source>
</evidence>
<gene>
    <name evidence="2" type="ORF">BLA60_37205</name>
</gene>
<comment type="caution">
    <text evidence="2">The sequence shown here is derived from an EMBL/GenBank/DDBJ whole genome shotgun (WGS) entry which is preliminary data.</text>
</comment>
<keyword evidence="3" id="KW-1185">Reference proteome</keyword>
<keyword evidence="1" id="KW-1133">Transmembrane helix</keyword>
<evidence type="ECO:0000256" key="1">
    <source>
        <dbReference type="SAM" id="Phobius"/>
    </source>
</evidence>
<dbReference type="Proteomes" id="UP000185696">
    <property type="component" value="Unassembled WGS sequence"/>
</dbReference>
<protein>
    <recommendedName>
        <fullName evidence="4">Integral membrane protein</fullName>
    </recommendedName>
</protein>
<proteinExistence type="predicted"/>
<dbReference type="GO" id="GO:0005886">
    <property type="term" value="C:plasma membrane"/>
    <property type="evidence" value="ECO:0007669"/>
    <property type="project" value="InterPro"/>
</dbReference>
<sequence>MNGPDTRDKRGFVGWLRSVPANIWVALVIAAIALIFVLQNRQKATIELFNISMSAPLWMTLLVTLLIGLVIGLLIRRNRRTGQRPR</sequence>
<name>A0A7Z0WGZ9_9PSEU</name>
<feature type="transmembrane region" description="Helical" evidence="1">
    <location>
        <begin position="58"/>
        <end position="76"/>
    </location>
</feature>